<comment type="caution">
    <text evidence="1">The sequence shown here is derived from an EMBL/GenBank/DDBJ whole genome shotgun (WGS) entry which is preliminary data.</text>
</comment>
<dbReference type="EMBL" id="BARV01018034">
    <property type="protein sequence ID" value="GAI30110.1"/>
    <property type="molecule type" value="Genomic_DNA"/>
</dbReference>
<name>X1NTJ5_9ZZZZ</name>
<organism evidence="1">
    <name type="scientific">marine sediment metagenome</name>
    <dbReference type="NCBI Taxonomy" id="412755"/>
    <lineage>
        <taxon>unclassified sequences</taxon>
        <taxon>metagenomes</taxon>
        <taxon>ecological metagenomes</taxon>
    </lineage>
</organism>
<gene>
    <name evidence="1" type="ORF">S06H3_30607</name>
</gene>
<accession>X1NTJ5</accession>
<evidence type="ECO:0000313" key="1">
    <source>
        <dbReference type="EMBL" id="GAI30110.1"/>
    </source>
</evidence>
<reference evidence="1" key="1">
    <citation type="journal article" date="2014" name="Front. Microbiol.">
        <title>High frequency of phylogenetically diverse reductive dehalogenase-homologous genes in deep subseafloor sedimentary metagenomes.</title>
        <authorList>
            <person name="Kawai M."/>
            <person name="Futagami T."/>
            <person name="Toyoda A."/>
            <person name="Takaki Y."/>
            <person name="Nishi S."/>
            <person name="Hori S."/>
            <person name="Arai W."/>
            <person name="Tsubouchi T."/>
            <person name="Morono Y."/>
            <person name="Uchiyama I."/>
            <person name="Ito T."/>
            <person name="Fujiyama A."/>
            <person name="Inagaki F."/>
            <person name="Takami H."/>
        </authorList>
    </citation>
    <scope>NUCLEOTIDE SEQUENCE</scope>
    <source>
        <strain evidence="1">Expedition CK06-06</strain>
    </source>
</reference>
<sequence>MPAPKGNQFAKGNKGGGRKGFEYEAKQIKEMREILNEALKLGKKVIKGEATKKEISSFLTSTKMVLKIMDKLHATKQESKITGDKGEPFVVKIIDYSKMK</sequence>
<dbReference type="AlphaFoldDB" id="X1NTJ5"/>
<protein>
    <submittedName>
        <fullName evidence="1">Uncharacterized protein</fullName>
    </submittedName>
</protein>
<proteinExistence type="predicted"/>